<protein>
    <recommendedName>
        <fullName evidence="6">tRNA(Ile)-lysidine synthase</fullName>
        <ecNumber evidence="6">6.3.4.19</ecNumber>
    </recommendedName>
    <alternativeName>
        <fullName evidence="6">tRNA(Ile)-2-lysyl-cytidine synthase</fullName>
    </alternativeName>
    <alternativeName>
        <fullName evidence="6">tRNA(Ile)-lysidine synthetase</fullName>
    </alternativeName>
</protein>
<dbReference type="GO" id="GO:0032267">
    <property type="term" value="F:tRNA(Ile)-lysidine synthase activity"/>
    <property type="evidence" value="ECO:0007669"/>
    <property type="project" value="UniProtKB-EC"/>
</dbReference>
<dbReference type="InterPro" id="IPR012795">
    <property type="entry name" value="tRNA_Ile_lys_synt_N"/>
</dbReference>
<dbReference type="EMBL" id="KF515973">
    <property type="protein sequence ID" value="AHB35369.1"/>
    <property type="molecule type" value="Genomic_DNA"/>
</dbReference>
<dbReference type="SUPFAM" id="SSF52402">
    <property type="entry name" value="Adenine nucleotide alpha hydrolases-like"/>
    <property type="match status" value="1"/>
</dbReference>
<dbReference type="GO" id="GO:0005524">
    <property type="term" value="F:ATP binding"/>
    <property type="evidence" value="ECO:0007669"/>
    <property type="project" value="UniProtKB-UniRule"/>
</dbReference>
<dbReference type="SUPFAM" id="SSF82829">
    <property type="entry name" value="MesJ substrate recognition domain-like"/>
    <property type="match status" value="1"/>
</dbReference>
<dbReference type="EMBL" id="KF515972">
    <property type="protein sequence ID" value="AHB35161.1"/>
    <property type="molecule type" value="Genomic_DNA"/>
</dbReference>
<dbReference type="GeneID" id="19221757"/>
<dbReference type="EMBL" id="KJ776835">
    <property type="protein sequence ID" value="AIA21204.1"/>
    <property type="molecule type" value="Genomic_DNA"/>
</dbReference>
<comment type="domain">
    <text evidence="6">The N-terminal region contains the highly conserved SGGXDS motif, predicted to be a P-loop motif involved in ATP binding.</text>
</comment>
<comment type="catalytic activity">
    <reaction evidence="5 6">
        <text>cytidine(34) in tRNA(Ile2) + L-lysine + ATP = lysidine(34) in tRNA(Ile2) + AMP + diphosphate + H(+)</text>
        <dbReference type="Rhea" id="RHEA:43744"/>
        <dbReference type="Rhea" id="RHEA-COMP:10625"/>
        <dbReference type="Rhea" id="RHEA-COMP:10670"/>
        <dbReference type="ChEBI" id="CHEBI:15378"/>
        <dbReference type="ChEBI" id="CHEBI:30616"/>
        <dbReference type="ChEBI" id="CHEBI:32551"/>
        <dbReference type="ChEBI" id="CHEBI:33019"/>
        <dbReference type="ChEBI" id="CHEBI:82748"/>
        <dbReference type="ChEBI" id="CHEBI:83665"/>
        <dbReference type="ChEBI" id="CHEBI:456215"/>
        <dbReference type="EC" id="6.3.4.19"/>
    </reaction>
</comment>
<keyword evidence="1 6" id="KW-0436">Ligase</keyword>
<dbReference type="EMBL" id="KJ776828">
    <property type="protein sequence ID" value="AIA19741.1"/>
    <property type="molecule type" value="Genomic_DNA"/>
</dbReference>
<dbReference type="Pfam" id="PF01171">
    <property type="entry name" value="ATP_bind_3"/>
    <property type="match status" value="1"/>
</dbReference>
<dbReference type="EMBL" id="KJ776829">
    <property type="protein sequence ID" value="AIA19950.1"/>
    <property type="molecule type" value="Genomic_DNA"/>
</dbReference>
<proteinExistence type="inferred from homology"/>
<dbReference type="RefSeq" id="YP_009027667.1">
    <property type="nucleotide sequence ID" value="NC_024050.1"/>
</dbReference>
<keyword evidence="9" id="KW-0150">Chloroplast</keyword>
<keyword evidence="8" id="KW-0934">Plastid</keyword>
<dbReference type="InterPro" id="IPR014729">
    <property type="entry name" value="Rossmann-like_a/b/a_fold"/>
</dbReference>
<evidence type="ECO:0000313" key="9">
    <source>
        <dbReference type="EMBL" id="AHB35161.1"/>
    </source>
</evidence>
<keyword evidence="3 6" id="KW-0547">Nucleotide-binding</keyword>
<keyword evidence="2 6" id="KW-0819">tRNA processing</keyword>
<dbReference type="Gene3D" id="3.40.50.620">
    <property type="entry name" value="HUPs"/>
    <property type="match status" value="1"/>
</dbReference>
<dbReference type="CDD" id="cd01992">
    <property type="entry name" value="TilS_N"/>
    <property type="match status" value="1"/>
</dbReference>
<dbReference type="PANTHER" id="PTHR43033">
    <property type="entry name" value="TRNA(ILE)-LYSIDINE SYNTHASE-RELATED"/>
    <property type="match status" value="1"/>
</dbReference>
<evidence type="ECO:0000256" key="6">
    <source>
        <dbReference type="HAMAP-Rule" id="MF_01161"/>
    </source>
</evidence>
<comment type="function">
    <text evidence="6">Ligates lysine onto the cytidine present at position 34 of the AUA codon-specific tRNA(Ile) that contains the anticodon CAU, in an ATP-dependent manner. Cytidine is converted to lysidine, thus changing the amino acid specificity of the tRNA from methionine to isoleucine.</text>
</comment>
<dbReference type="EMBL" id="KJ776831">
    <property type="protein sequence ID" value="AIA20368.1"/>
    <property type="molecule type" value="Genomic_DNA"/>
</dbReference>
<gene>
    <name evidence="8" type="primary">orf327</name>
    <name evidence="6" type="synonym">tilS</name>
</gene>
<evidence type="ECO:0000259" key="7">
    <source>
        <dbReference type="Pfam" id="PF01171"/>
    </source>
</evidence>
<evidence type="ECO:0000256" key="3">
    <source>
        <dbReference type="ARBA" id="ARBA00022741"/>
    </source>
</evidence>
<dbReference type="HAMAP" id="MF_01161">
    <property type="entry name" value="tRNA_Ile_lys_synt"/>
    <property type="match status" value="1"/>
</dbReference>
<dbReference type="GO" id="GO:0006400">
    <property type="term" value="P:tRNA modification"/>
    <property type="evidence" value="ECO:0007669"/>
    <property type="project" value="UniProtKB-UniRule"/>
</dbReference>
<dbReference type="EMBL" id="KJ776827">
    <property type="protein sequence ID" value="AIA19532.1"/>
    <property type="molecule type" value="Genomic_DNA"/>
</dbReference>
<accession>A0A059SUS3</accession>
<dbReference type="InterPro" id="IPR012094">
    <property type="entry name" value="tRNA_Ile_lys_synt"/>
</dbReference>
<dbReference type="EMBL" id="KJ776832">
    <property type="protein sequence ID" value="AIA20577.1"/>
    <property type="molecule type" value="Genomic_DNA"/>
</dbReference>
<evidence type="ECO:0000256" key="5">
    <source>
        <dbReference type="ARBA" id="ARBA00048539"/>
    </source>
</evidence>
<dbReference type="EMBL" id="KJ776834">
    <property type="protein sequence ID" value="AIA20995.1"/>
    <property type="molecule type" value="Genomic_DNA"/>
</dbReference>
<dbReference type="InterPro" id="IPR011063">
    <property type="entry name" value="TilS/TtcA_N"/>
</dbReference>
<evidence type="ECO:0000256" key="2">
    <source>
        <dbReference type="ARBA" id="ARBA00022694"/>
    </source>
</evidence>
<organism evidence="8">
    <name type="scientific">Pyropia perforata</name>
    <name type="common">Red alga</name>
    <name type="synonym">Porphyra perforata</name>
    <dbReference type="NCBI Taxonomy" id="182771"/>
    <lineage>
        <taxon>Eukaryota</taxon>
        <taxon>Rhodophyta</taxon>
        <taxon>Bangiophyceae</taxon>
        <taxon>Bangiales</taxon>
        <taxon>Bangiaceae</taxon>
        <taxon>Pyropia</taxon>
    </lineage>
</organism>
<dbReference type="EMBL" id="KJ776833">
    <property type="protein sequence ID" value="AIA20786.1"/>
    <property type="molecule type" value="Genomic_DNA"/>
</dbReference>
<dbReference type="EMBL" id="KC904971">
    <property type="protein sequence ID" value="AGV01123.1"/>
    <property type="molecule type" value="Genomic_DNA"/>
</dbReference>
<accession>A0A023I872</accession>
<geneLocation type="plastid" evidence="8"/>
<comment type="similarity">
    <text evidence="6">Belongs to the tRNA(Ile)-lysidine synthase family.</text>
</comment>
<feature type="binding site" evidence="6">
    <location>
        <begin position="32"/>
        <end position="37"/>
    </location>
    <ligand>
        <name>ATP</name>
        <dbReference type="ChEBI" id="CHEBI:30616"/>
    </ligand>
</feature>
<sequence>MIPNSFLHKKFISTIDTRKLLPYNSSLLVSFSGGQDSLTLLKILFDLKNFYNWKISLVHFDHRWRSDSMLASKQVLGCAKLYNLPMYYFECPKYLKTEESSRTWRYTTLINIAYSNKFTTIVSAHTATDKTETVLSNLLRGTGLDGLSSIRWSSQISNAVYLVRPLLNFYRSETAWFCRKYFLPIWMDQSNYNWTLSRNRLRQELIPYIKSYFQPQFEEKSCILSSLIAIDVDFLEQEALRIYSLIQHAELLAINYLIIRLLHPSIQGRILKIFFVSHLDLNPSSQQIGDMIFFINQSILKNINIKNYVLGIDDIWLYIGVTQKIEEIIQQDN</sequence>
<evidence type="ECO:0000256" key="1">
    <source>
        <dbReference type="ARBA" id="ARBA00022598"/>
    </source>
</evidence>
<evidence type="ECO:0000256" key="4">
    <source>
        <dbReference type="ARBA" id="ARBA00022840"/>
    </source>
</evidence>
<dbReference type="NCBIfam" id="TIGR02432">
    <property type="entry name" value="lysidine_TilS_N"/>
    <property type="match status" value="1"/>
</dbReference>
<name>A0A023I872_PYRPE</name>
<dbReference type="PANTHER" id="PTHR43033:SF1">
    <property type="entry name" value="TRNA(ILE)-LYSIDINE SYNTHASE-RELATED"/>
    <property type="match status" value="1"/>
</dbReference>
<feature type="domain" description="tRNA(Ile)-lysidine/2-thiocytidine synthase N-terminal" evidence="7">
    <location>
        <begin position="27"/>
        <end position="204"/>
    </location>
</feature>
<dbReference type="AlphaFoldDB" id="A0A023I872"/>
<keyword evidence="4 6" id="KW-0067">ATP-binding</keyword>
<evidence type="ECO:0000313" key="8">
    <source>
        <dbReference type="EMBL" id="AGV01123.1"/>
    </source>
</evidence>
<reference evidence="8" key="1">
    <citation type="journal article" date="2014" name="Sci. Rep.">
        <title>Minimally destructive sampling of type specimens of Pyropia (Bangiales, Rhodophyta) recovers complete plastid and mitochondrial genomes.</title>
        <authorList>
            <person name="Hughey J.R."/>
            <person name="Gabrielson P.W."/>
            <person name="Rohmer L."/>
            <person name="Tortolani J."/>
            <person name="Silva M."/>
            <person name="Miller K.A."/>
            <person name="Young J.D."/>
            <person name="Martell C."/>
            <person name="Ruediger E."/>
        </authorList>
    </citation>
    <scope>NUCLEOTIDE SEQUENCE</scope>
    <source>
        <strain evidence="8">LD 13037</strain>
    </source>
</reference>
<dbReference type="EC" id="6.3.4.19" evidence="6"/>